<evidence type="ECO:0000256" key="1">
    <source>
        <dbReference type="SAM" id="MobiDB-lite"/>
    </source>
</evidence>
<evidence type="ECO:0000313" key="3">
    <source>
        <dbReference type="EMBL" id="VDO33548.1"/>
    </source>
</evidence>
<sequence length="229" mass="25446">MRAQLEKGETDAPSTARAGRRQLPSMVPDPEWDRKELPPIGRALVERRKTNPSHHSCLKTEAILQHNRSRLHNCPKWTPSSLLVTHLATTIDSVAYHLVTTADPVGYQILTLFIILLICIVVLSGAASLLGLAQILLWLSDPDGVTRFTGKKGVTTYRFIMDQRQKKASEIETFSNFKGYLIFPDEISLQKEKETISANTEGSAQHGTNDERPTPVLGGKQSFCIDLPC</sequence>
<keyword evidence="4" id="KW-1185">Reference proteome</keyword>
<keyword evidence="2" id="KW-0812">Transmembrane</keyword>
<accession>A0A0N4WBZ2</accession>
<keyword evidence="2" id="KW-1133">Transmembrane helix</keyword>
<organism evidence="5">
    <name type="scientific">Haemonchus placei</name>
    <name type="common">Barber's pole worm</name>
    <dbReference type="NCBI Taxonomy" id="6290"/>
    <lineage>
        <taxon>Eukaryota</taxon>
        <taxon>Metazoa</taxon>
        <taxon>Ecdysozoa</taxon>
        <taxon>Nematoda</taxon>
        <taxon>Chromadorea</taxon>
        <taxon>Rhabditida</taxon>
        <taxon>Rhabditina</taxon>
        <taxon>Rhabditomorpha</taxon>
        <taxon>Strongyloidea</taxon>
        <taxon>Trichostrongylidae</taxon>
        <taxon>Haemonchus</taxon>
    </lineage>
</organism>
<keyword evidence="2" id="KW-0472">Membrane</keyword>
<dbReference type="AlphaFoldDB" id="A0A0N4WBZ2"/>
<dbReference type="EMBL" id="UZAF01016763">
    <property type="protein sequence ID" value="VDO33548.1"/>
    <property type="molecule type" value="Genomic_DNA"/>
</dbReference>
<proteinExistence type="predicted"/>
<evidence type="ECO:0000313" key="5">
    <source>
        <dbReference type="WBParaSite" id="HPLM_0000799501-mRNA-1"/>
    </source>
</evidence>
<feature type="region of interest" description="Disordered" evidence="1">
    <location>
        <begin position="198"/>
        <end position="219"/>
    </location>
</feature>
<reference evidence="3 4" key="2">
    <citation type="submission" date="2018-11" db="EMBL/GenBank/DDBJ databases">
        <authorList>
            <consortium name="Pathogen Informatics"/>
        </authorList>
    </citation>
    <scope>NUCLEOTIDE SEQUENCE [LARGE SCALE GENOMIC DNA]</scope>
    <source>
        <strain evidence="3 4">MHpl1</strain>
    </source>
</reference>
<name>A0A0N4WBZ2_HAEPC</name>
<dbReference type="Proteomes" id="UP000268014">
    <property type="component" value="Unassembled WGS sequence"/>
</dbReference>
<feature type="transmembrane region" description="Helical" evidence="2">
    <location>
        <begin position="105"/>
        <end position="138"/>
    </location>
</feature>
<protein>
    <submittedName>
        <fullName evidence="3 5">Uncharacterized protein</fullName>
    </submittedName>
</protein>
<evidence type="ECO:0000313" key="4">
    <source>
        <dbReference type="Proteomes" id="UP000268014"/>
    </source>
</evidence>
<feature type="region of interest" description="Disordered" evidence="1">
    <location>
        <begin position="1"/>
        <end position="32"/>
    </location>
</feature>
<gene>
    <name evidence="3" type="ORF">HPLM_LOCUS7987</name>
</gene>
<feature type="compositionally biased region" description="Polar residues" evidence="1">
    <location>
        <begin position="198"/>
        <end position="207"/>
    </location>
</feature>
<evidence type="ECO:0000256" key="2">
    <source>
        <dbReference type="SAM" id="Phobius"/>
    </source>
</evidence>
<feature type="compositionally biased region" description="Basic and acidic residues" evidence="1">
    <location>
        <begin position="1"/>
        <end position="10"/>
    </location>
</feature>
<dbReference type="WBParaSite" id="HPLM_0000799501-mRNA-1">
    <property type="protein sequence ID" value="HPLM_0000799501-mRNA-1"/>
    <property type="gene ID" value="HPLM_0000799501"/>
</dbReference>
<reference evidence="5" key="1">
    <citation type="submission" date="2017-02" db="UniProtKB">
        <authorList>
            <consortium name="WormBaseParasite"/>
        </authorList>
    </citation>
    <scope>IDENTIFICATION</scope>
</reference>